<dbReference type="AlphaFoldDB" id="A0A2W5UJK4"/>
<dbReference type="Proteomes" id="UP000249061">
    <property type="component" value="Unassembled WGS sequence"/>
</dbReference>
<gene>
    <name evidence="1" type="ORF">DI536_35980</name>
</gene>
<evidence type="ECO:0000313" key="2">
    <source>
        <dbReference type="Proteomes" id="UP000249061"/>
    </source>
</evidence>
<reference evidence="1 2" key="1">
    <citation type="submission" date="2017-08" db="EMBL/GenBank/DDBJ databases">
        <title>Infants hospitalized years apart are colonized by the same room-sourced microbial strains.</title>
        <authorList>
            <person name="Brooks B."/>
            <person name="Olm M.R."/>
            <person name="Firek B.A."/>
            <person name="Baker R."/>
            <person name="Thomas B.C."/>
            <person name="Morowitz M.J."/>
            <person name="Banfield J.F."/>
        </authorList>
    </citation>
    <scope>NUCLEOTIDE SEQUENCE [LARGE SCALE GENOMIC DNA]</scope>
    <source>
        <strain evidence="1">S2_003_000_R2_14</strain>
    </source>
</reference>
<sequence>MVGLKSNGSLTRDIIWASALRKAVDASAESANVEATLLVAVVEVPATANLLVDSKKSGST</sequence>
<evidence type="ECO:0000313" key="1">
    <source>
        <dbReference type="EMBL" id="PZR03464.1"/>
    </source>
</evidence>
<protein>
    <submittedName>
        <fullName evidence="1">Uncharacterized protein</fullName>
    </submittedName>
</protein>
<organism evidence="1 2">
    <name type="scientific">Archangium gephyra</name>
    <dbReference type="NCBI Taxonomy" id="48"/>
    <lineage>
        <taxon>Bacteria</taxon>
        <taxon>Pseudomonadati</taxon>
        <taxon>Myxococcota</taxon>
        <taxon>Myxococcia</taxon>
        <taxon>Myxococcales</taxon>
        <taxon>Cystobacterineae</taxon>
        <taxon>Archangiaceae</taxon>
        <taxon>Archangium</taxon>
    </lineage>
</organism>
<name>A0A2W5UJK4_9BACT</name>
<comment type="caution">
    <text evidence="1">The sequence shown here is derived from an EMBL/GenBank/DDBJ whole genome shotgun (WGS) entry which is preliminary data.</text>
</comment>
<dbReference type="EMBL" id="QFQP01000088">
    <property type="protein sequence ID" value="PZR03464.1"/>
    <property type="molecule type" value="Genomic_DNA"/>
</dbReference>
<accession>A0A2W5UJK4</accession>
<proteinExistence type="predicted"/>